<gene>
    <name evidence="1" type="ORF">LCGC14_1034660</name>
</gene>
<reference evidence="1" key="1">
    <citation type="journal article" date="2015" name="Nature">
        <title>Complex archaea that bridge the gap between prokaryotes and eukaryotes.</title>
        <authorList>
            <person name="Spang A."/>
            <person name="Saw J.H."/>
            <person name="Jorgensen S.L."/>
            <person name="Zaremba-Niedzwiedzka K."/>
            <person name="Martijn J."/>
            <person name="Lind A.E."/>
            <person name="van Eijk R."/>
            <person name="Schleper C."/>
            <person name="Guy L."/>
            <person name="Ettema T.J."/>
        </authorList>
    </citation>
    <scope>NUCLEOTIDE SEQUENCE</scope>
</reference>
<evidence type="ECO:0000313" key="1">
    <source>
        <dbReference type="EMBL" id="KKN10627.1"/>
    </source>
</evidence>
<sequence>MPDVESTLIILIDADDVKFAFSGWPDHICLAACLSSDGTCSMIVFRRDERDQIPARLLKVLKLQPSQVCFVPQIPGYRTKQFLYSDERRLMALIASDPVILEEATDYAVNYNYALEEGLDPAVMLGLQSESNIAPVAAPQYDPVARITEMDVNPLLPDFLRRSVERSRRPMFSSRRRASHSILAQA</sequence>
<dbReference type="EMBL" id="LAZR01004227">
    <property type="protein sequence ID" value="KKN10627.1"/>
    <property type="molecule type" value="Genomic_DNA"/>
</dbReference>
<dbReference type="AlphaFoldDB" id="A0A0F9NF66"/>
<organism evidence="1">
    <name type="scientific">marine sediment metagenome</name>
    <dbReference type="NCBI Taxonomy" id="412755"/>
    <lineage>
        <taxon>unclassified sequences</taxon>
        <taxon>metagenomes</taxon>
        <taxon>ecological metagenomes</taxon>
    </lineage>
</organism>
<proteinExistence type="predicted"/>
<name>A0A0F9NF66_9ZZZZ</name>
<accession>A0A0F9NF66</accession>
<comment type="caution">
    <text evidence="1">The sequence shown here is derived from an EMBL/GenBank/DDBJ whole genome shotgun (WGS) entry which is preliminary data.</text>
</comment>
<protein>
    <submittedName>
        <fullName evidence="1">Uncharacterized protein</fullName>
    </submittedName>
</protein>